<keyword evidence="2" id="KW-1185">Reference proteome</keyword>
<accession>A0A9P6BY92</accession>
<dbReference type="EMBL" id="MU151340">
    <property type="protein sequence ID" value="KAF9444891.1"/>
    <property type="molecule type" value="Genomic_DNA"/>
</dbReference>
<name>A0A9P6BY92_9AGAR</name>
<proteinExistence type="predicted"/>
<feature type="non-terminal residue" evidence="1">
    <location>
        <position position="65"/>
    </location>
</feature>
<sequence length="65" mass="7100">MSSFTKLTGQVGATGFSDVTDARAPALRGYQYSHSSPTLSSSSLPHCMTYWTKCFAERALAYRMA</sequence>
<gene>
    <name evidence="1" type="ORF">P691DRAFT_806541</name>
</gene>
<organism evidence="1 2">
    <name type="scientific">Macrolepiota fuliginosa MF-IS2</name>
    <dbReference type="NCBI Taxonomy" id="1400762"/>
    <lineage>
        <taxon>Eukaryota</taxon>
        <taxon>Fungi</taxon>
        <taxon>Dikarya</taxon>
        <taxon>Basidiomycota</taxon>
        <taxon>Agaricomycotina</taxon>
        <taxon>Agaricomycetes</taxon>
        <taxon>Agaricomycetidae</taxon>
        <taxon>Agaricales</taxon>
        <taxon>Agaricineae</taxon>
        <taxon>Agaricaceae</taxon>
        <taxon>Macrolepiota</taxon>
    </lineage>
</organism>
<evidence type="ECO:0000313" key="1">
    <source>
        <dbReference type="EMBL" id="KAF9444891.1"/>
    </source>
</evidence>
<dbReference type="AlphaFoldDB" id="A0A9P6BY92"/>
<evidence type="ECO:0000313" key="2">
    <source>
        <dbReference type="Proteomes" id="UP000807342"/>
    </source>
</evidence>
<comment type="caution">
    <text evidence="1">The sequence shown here is derived from an EMBL/GenBank/DDBJ whole genome shotgun (WGS) entry which is preliminary data.</text>
</comment>
<reference evidence="1" key="1">
    <citation type="submission" date="2020-11" db="EMBL/GenBank/DDBJ databases">
        <authorList>
            <consortium name="DOE Joint Genome Institute"/>
            <person name="Ahrendt S."/>
            <person name="Riley R."/>
            <person name="Andreopoulos W."/>
            <person name="Labutti K."/>
            <person name="Pangilinan J."/>
            <person name="Ruiz-Duenas F.J."/>
            <person name="Barrasa J.M."/>
            <person name="Sanchez-Garcia M."/>
            <person name="Camarero S."/>
            <person name="Miyauchi S."/>
            <person name="Serrano A."/>
            <person name="Linde D."/>
            <person name="Babiker R."/>
            <person name="Drula E."/>
            <person name="Ayuso-Fernandez I."/>
            <person name="Pacheco R."/>
            <person name="Padilla G."/>
            <person name="Ferreira P."/>
            <person name="Barriuso J."/>
            <person name="Kellner H."/>
            <person name="Castanera R."/>
            <person name="Alfaro M."/>
            <person name="Ramirez L."/>
            <person name="Pisabarro A.G."/>
            <person name="Kuo A."/>
            <person name="Tritt A."/>
            <person name="Lipzen A."/>
            <person name="He G."/>
            <person name="Yan M."/>
            <person name="Ng V."/>
            <person name="Cullen D."/>
            <person name="Martin F."/>
            <person name="Rosso M.-N."/>
            <person name="Henrissat B."/>
            <person name="Hibbett D."/>
            <person name="Martinez A.T."/>
            <person name="Grigoriev I.V."/>
        </authorList>
    </citation>
    <scope>NUCLEOTIDE SEQUENCE</scope>
    <source>
        <strain evidence="1">MF-IS2</strain>
    </source>
</reference>
<dbReference type="Proteomes" id="UP000807342">
    <property type="component" value="Unassembled WGS sequence"/>
</dbReference>
<protein>
    <submittedName>
        <fullName evidence="1">Uncharacterized protein</fullName>
    </submittedName>
</protein>